<dbReference type="InterPro" id="IPR015943">
    <property type="entry name" value="WD40/YVTN_repeat-like_dom_sf"/>
</dbReference>
<comment type="subcellular location">
    <subcellularLocation>
        <location evidence="1">Nucleus</location>
    </subcellularLocation>
</comment>
<dbReference type="InterPro" id="IPR036322">
    <property type="entry name" value="WD40_repeat_dom_sf"/>
</dbReference>
<proteinExistence type="predicted"/>
<dbReference type="EMBL" id="JADCUA010000001">
    <property type="protein sequence ID" value="KAH9843747.1"/>
    <property type="molecule type" value="Genomic_DNA"/>
</dbReference>
<feature type="region of interest" description="Disordered" evidence="6">
    <location>
        <begin position="388"/>
        <end position="409"/>
    </location>
</feature>
<dbReference type="PROSITE" id="PS50294">
    <property type="entry name" value="WD_REPEATS_REGION"/>
    <property type="match status" value="1"/>
</dbReference>
<evidence type="ECO:0000256" key="3">
    <source>
        <dbReference type="ARBA" id="ARBA00022737"/>
    </source>
</evidence>
<evidence type="ECO:0000256" key="4">
    <source>
        <dbReference type="ARBA" id="ARBA00023242"/>
    </source>
</evidence>
<evidence type="ECO:0000256" key="5">
    <source>
        <dbReference type="PROSITE-ProRule" id="PRU00221"/>
    </source>
</evidence>
<keyword evidence="3" id="KW-0677">Repeat</keyword>
<evidence type="ECO:0000256" key="6">
    <source>
        <dbReference type="SAM" id="MobiDB-lite"/>
    </source>
</evidence>
<gene>
    <name evidence="7" type="ORF">C8Q71DRAFT_729950</name>
</gene>
<name>A0ABQ8KWS1_9APHY</name>
<accession>A0ABQ8KWS1</accession>
<keyword evidence="2 5" id="KW-0853">WD repeat</keyword>
<sequence>MNGVLSDPFTISYPTAVQTSLNSGASFAKFDPSGSYVAGGRPDGSAVVWDLDTKAPIRWLEGHVKAVTSVDWSRNSRYLLTSSKDWNVIIWDLASDTDPVRRRATIRFDAPVVSASFHPRNSQIVVVLLSPGDAYLVDLRKQYRSRVELCEIQEESEDEGQGSRARSTMTVVRFDPTGRYIFAGTSAGSNIVFNTRTKTMIARHKISGAGIIRGLDFAKGGRRLVTNSSDRVLRQFNLPIYMSSTAEGEYIEQELEPTYRFNDPINKNAWHAMAYSPDGEWLAGGAADNASHKIYIWDLANEGQFATALDGGPEPLLHVHWHPKKASIVSTTNVGNILVWHCPTPERWGAFAGGFEEVDENVEYEEREDEFDIEDESEIALRKQKAEDEEVDIDGLVEDQSSKPADLTQRVADDDEDIVWAIEESDDDHPGWRMKVVVEDDVDGL</sequence>
<evidence type="ECO:0000313" key="8">
    <source>
        <dbReference type="Proteomes" id="UP000814176"/>
    </source>
</evidence>
<dbReference type="Proteomes" id="UP000814176">
    <property type="component" value="Unassembled WGS sequence"/>
</dbReference>
<dbReference type="Pfam" id="PF00400">
    <property type="entry name" value="WD40"/>
    <property type="match status" value="2"/>
</dbReference>
<feature type="compositionally biased region" description="Acidic residues" evidence="6">
    <location>
        <begin position="388"/>
        <end position="397"/>
    </location>
</feature>
<protein>
    <submittedName>
        <fullName evidence="7">WD40 repeat-like protein</fullName>
    </submittedName>
</protein>
<comment type="caution">
    <text evidence="7">The sequence shown here is derived from an EMBL/GenBank/DDBJ whole genome shotgun (WGS) entry which is preliminary data.</text>
</comment>
<keyword evidence="4" id="KW-0539">Nucleus</keyword>
<dbReference type="PANTHER" id="PTHR44040">
    <property type="entry name" value="RETINOBLASTOMA-BINDING PROTEIN 5"/>
    <property type="match status" value="1"/>
</dbReference>
<dbReference type="PROSITE" id="PS50082">
    <property type="entry name" value="WD_REPEATS_2"/>
    <property type="match status" value="1"/>
</dbReference>
<dbReference type="Gene3D" id="2.130.10.10">
    <property type="entry name" value="YVTN repeat-like/Quinoprotein amine dehydrogenase"/>
    <property type="match status" value="2"/>
</dbReference>
<dbReference type="PROSITE" id="PS00678">
    <property type="entry name" value="WD_REPEATS_1"/>
    <property type="match status" value="2"/>
</dbReference>
<reference evidence="7 8" key="1">
    <citation type="journal article" date="2021" name="Environ. Microbiol.">
        <title>Gene family expansions and transcriptome signatures uncover fungal adaptations to wood decay.</title>
        <authorList>
            <person name="Hage H."/>
            <person name="Miyauchi S."/>
            <person name="Viragh M."/>
            <person name="Drula E."/>
            <person name="Min B."/>
            <person name="Chaduli D."/>
            <person name="Navarro D."/>
            <person name="Favel A."/>
            <person name="Norest M."/>
            <person name="Lesage-Meessen L."/>
            <person name="Balint B."/>
            <person name="Merenyi Z."/>
            <person name="de Eugenio L."/>
            <person name="Morin E."/>
            <person name="Martinez A.T."/>
            <person name="Baldrian P."/>
            <person name="Stursova M."/>
            <person name="Martinez M.J."/>
            <person name="Novotny C."/>
            <person name="Magnuson J.K."/>
            <person name="Spatafora J.W."/>
            <person name="Maurice S."/>
            <person name="Pangilinan J."/>
            <person name="Andreopoulos W."/>
            <person name="LaButti K."/>
            <person name="Hundley H."/>
            <person name="Na H."/>
            <person name="Kuo A."/>
            <person name="Barry K."/>
            <person name="Lipzen A."/>
            <person name="Henrissat B."/>
            <person name="Riley R."/>
            <person name="Ahrendt S."/>
            <person name="Nagy L.G."/>
            <person name="Grigoriev I.V."/>
            <person name="Martin F."/>
            <person name="Rosso M.N."/>
        </authorList>
    </citation>
    <scope>NUCLEOTIDE SEQUENCE [LARGE SCALE GENOMIC DNA]</scope>
    <source>
        <strain evidence="7 8">CIRM-BRFM 1785</strain>
    </source>
</reference>
<dbReference type="InterPro" id="IPR001680">
    <property type="entry name" value="WD40_rpt"/>
</dbReference>
<dbReference type="RefSeq" id="XP_047784557.1">
    <property type="nucleotide sequence ID" value="XM_047922057.1"/>
</dbReference>
<dbReference type="SUPFAM" id="SSF50978">
    <property type="entry name" value="WD40 repeat-like"/>
    <property type="match status" value="1"/>
</dbReference>
<dbReference type="PANTHER" id="PTHR44040:SF1">
    <property type="entry name" value="RETINOBLASTOMA-BINDING PROTEIN 5"/>
    <property type="match status" value="1"/>
</dbReference>
<feature type="repeat" description="WD" evidence="5">
    <location>
        <begin position="60"/>
        <end position="101"/>
    </location>
</feature>
<evidence type="ECO:0000256" key="2">
    <source>
        <dbReference type="ARBA" id="ARBA00022574"/>
    </source>
</evidence>
<dbReference type="InterPro" id="IPR019775">
    <property type="entry name" value="WD40_repeat_CS"/>
</dbReference>
<evidence type="ECO:0000256" key="1">
    <source>
        <dbReference type="ARBA" id="ARBA00004123"/>
    </source>
</evidence>
<evidence type="ECO:0000313" key="7">
    <source>
        <dbReference type="EMBL" id="KAH9843747.1"/>
    </source>
</evidence>
<dbReference type="GeneID" id="72002789"/>
<dbReference type="InterPro" id="IPR037850">
    <property type="entry name" value="RBBP5/Swd1"/>
</dbReference>
<organism evidence="7 8">
    <name type="scientific">Rhodofomes roseus</name>
    <dbReference type="NCBI Taxonomy" id="34475"/>
    <lineage>
        <taxon>Eukaryota</taxon>
        <taxon>Fungi</taxon>
        <taxon>Dikarya</taxon>
        <taxon>Basidiomycota</taxon>
        <taxon>Agaricomycotina</taxon>
        <taxon>Agaricomycetes</taxon>
        <taxon>Polyporales</taxon>
        <taxon>Rhodofomes</taxon>
    </lineage>
</organism>
<keyword evidence="8" id="KW-1185">Reference proteome</keyword>
<dbReference type="SMART" id="SM00320">
    <property type="entry name" value="WD40"/>
    <property type="match status" value="6"/>
</dbReference>